<keyword evidence="2" id="KW-1185">Reference proteome</keyword>
<proteinExistence type="predicted"/>
<evidence type="ECO:0000313" key="1">
    <source>
        <dbReference type="EMBL" id="TNN57675.1"/>
    </source>
</evidence>
<gene>
    <name evidence="1" type="ORF">EYF80_032137</name>
</gene>
<protein>
    <submittedName>
        <fullName evidence="1">Uncharacterized protein</fullName>
    </submittedName>
</protein>
<reference evidence="1 2" key="1">
    <citation type="submission" date="2019-03" db="EMBL/GenBank/DDBJ databases">
        <title>First draft genome of Liparis tanakae, snailfish: a comprehensive survey of snailfish specific genes.</title>
        <authorList>
            <person name="Kim W."/>
            <person name="Song I."/>
            <person name="Jeong J.-H."/>
            <person name="Kim D."/>
            <person name="Kim S."/>
            <person name="Ryu S."/>
            <person name="Song J.Y."/>
            <person name="Lee S.K."/>
        </authorList>
    </citation>
    <scope>NUCLEOTIDE SEQUENCE [LARGE SCALE GENOMIC DNA]</scope>
    <source>
        <tissue evidence="1">Muscle</tissue>
    </source>
</reference>
<name>A0A4Z2GX42_9TELE</name>
<dbReference type="EMBL" id="SRLO01000399">
    <property type="protein sequence ID" value="TNN57675.1"/>
    <property type="molecule type" value="Genomic_DNA"/>
</dbReference>
<comment type="caution">
    <text evidence="1">The sequence shown here is derived from an EMBL/GenBank/DDBJ whole genome shotgun (WGS) entry which is preliminary data.</text>
</comment>
<sequence length="84" mass="9052">MLCCRQAGESIIWKKGYGLETMRMHQLRGQVVCLRQKKTTGASSGKGNTRVLSRLHRSSGPISLIGFTSASFCQAAGTIITHAA</sequence>
<organism evidence="1 2">
    <name type="scientific">Liparis tanakae</name>
    <name type="common">Tanaka's snailfish</name>
    <dbReference type="NCBI Taxonomy" id="230148"/>
    <lineage>
        <taxon>Eukaryota</taxon>
        <taxon>Metazoa</taxon>
        <taxon>Chordata</taxon>
        <taxon>Craniata</taxon>
        <taxon>Vertebrata</taxon>
        <taxon>Euteleostomi</taxon>
        <taxon>Actinopterygii</taxon>
        <taxon>Neopterygii</taxon>
        <taxon>Teleostei</taxon>
        <taxon>Neoteleostei</taxon>
        <taxon>Acanthomorphata</taxon>
        <taxon>Eupercaria</taxon>
        <taxon>Perciformes</taxon>
        <taxon>Cottioidei</taxon>
        <taxon>Cottales</taxon>
        <taxon>Liparidae</taxon>
        <taxon>Liparis</taxon>
    </lineage>
</organism>
<dbReference type="Proteomes" id="UP000314294">
    <property type="component" value="Unassembled WGS sequence"/>
</dbReference>
<dbReference type="AlphaFoldDB" id="A0A4Z2GX42"/>
<evidence type="ECO:0000313" key="2">
    <source>
        <dbReference type="Proteomes" id="UP000314294"/>
    </source>
</evidence>
<accession>A0A4Z2GX42</accession>